<dbReference type="GeneID" id="93581273"/>
<keyword evidence="3" id="KW-1185">Reference proteome</keyword>
<keyword evidence="1" id="KW-0732">Signal</keyword>
<protein>
    <submittedName>
        <fullName evidence="2">Uncharacterized protein</fullName>
    </submittedName>
</protein>
<evidence type="ECO:0000313" key="2">
    <source>
        <dbReference type="EMBL" id="OJJ65801.1"/>
    </source>
</evidence>
<accession>A0A1L9U2A7</accession>
<dbReference type="Proteomes" id="UP000184499">
    <property type="component" value="Unassembled WGS sequence"/>
</dbReference>
<gene>
    <name evidence="2" type="ORF">ASPBRDRAFT_667356</name>
</gene>
<evidence type="ECO:0000256" key="1">
    <source>
        <dbReference type="SAM" id="SignalP"/>
    </source>
</evidence>
<reference evidence="3" key="1">
    <citation type="journal article" date="2017" name="Genome Biol.">
        <title>Comparative genomics reveals high biological diversity and specific adaptations in the industrially and medically important fungal genus Aspergillus.</title>
        <authorList>
            <person name="de Vries R.P."/>
            <person name="Riley R."/>
            <person name="Wiebenga A."/>
            <person name="Aguilar-Osorio G."/>
            <person name="Amillis S."/>
            <person name="Uchima C.A."/>
            <person name="Anderluh G."/>
            <person name="Asadollahi M."/>
            <person name="Askin M."/>
            <person name="Barry K."/>
            <person name="Battaglia E."/>
            <person name="Bayram O."/>
            <person name="Benocci T."/>
            <person name="Braus-Stromeyer S.A."/>
            <person name="Caldana C."/>
            <person name="Canovas D."/>
            <person name="Cerqueira G.C."/>
            <person name="Chen F."/>
            <person name="Chen W."/>
            <person name="Choi C."/>
            <person name="Clum A."/>
            <person name="Dos Santos R.A."/>
            <person name="Damasio A.R."/>
            <person name="Diallinas G."/>
            <person name="Emri T."/>
            <person name="Fekete E."/>
            <person name="Flipphi M."/>
            <person name="Freyberg S."/>
            <person name="Gallo A."/>
            <person name="Gournas C."/>
            <person name="Habgood R."/>
            <person name="Hainaut M."/>
            <person name="Harispe M.L."/>
            <person name="Henrissat B."/>
            <person name="Hilden K.S."/>
            <person name="Hope R."/>
            <person name="Hossain A."/>
            <person name="Karabika E."/>
            <person name="Karaffa L."/>
            <person name="Karanyi Z."/>
            <person name="Krasevec N."/>
            <person name="Kuo A."/>
            <person name="Kusch H."/>
            <person name="LaButti K."/>
            <person name="Lagendijk E.L."/>
            <person name="Lapidus A."/>
            <person name="Levasseur A."/>
            <person name="Lindquist E."/>
            <person name="Lipzen A."/>
            <person name="Logrieco A.F."/>
            <person name="MacCabe A."/>
            <person name="Maekelae M.R."/>
            <person name="Malavazi I."/>
            <person name="Melin P."/>
            <person name="Meyer V."/>
            <person name="Mielnichuk N."/>
            <person name="Miskei M."/>
            <person name="Molnar A.P."/>
            <person name="Mule G."/>
            <person name="Ngan C.Y."/>
            <person name="Orejas M."/>
            <person name="Orosz E."/>
            <person name="Ouedraogo J.P."/>
            <person name="Overkamp K.M."/>
            <person name="Park H.-S."/>
            <person name="Perrone G."/>
            <person name="Piumi F."/>
            <person name="Punt P.J."/>
            <person name="Ram A.F."/>
            <person name="Ramon A."/>
            <person name="Rauscher S."/>
            <person name="Record E."/>
            <person name="Riano-Pachon D.M."/>
            <person name="Robert V."/>
            <person name="Roehrig J."/>
            <person name="Ruller R."/>
            <person name="Salamov A."/>
            <person name="Salih N.S."/>
            <person name="Samson R.A."/>
            <person name="Sandor E."/>
            <person name="Sanguinetti M."/>
            <person name="Schuetze T."/>
            <person name="Sepcic K."/>
            <person name="Shelest E."/>
            <person name="Sherlock G."/>
            <person name="Sophianopoulou V."/>
            <person name="Squina F.M."/>
            <person name="Sun H."/>
            <person name="Susca A."/>
            <person name="Todd R.B."/>
            <person name="Tsang A."/>
            <person name="Unkles S.E."/>
            <person name="van de Wiele N."/>
            <person name="van Rossen-Uffink D."/>
            <person name="Oliveira J.V."/>
            <person name="Vesth T.C."/>
            <person name="Visser J."/>
            <person name="Yu J.-H."/>
            <person name="Zhou M."/>
            <person name="Andersen M.R."/>
            <person name="Archer D.B."/>
            <person name="Baker S.E."/>
            <person name="Benoit I."/>
            <person name="Brakhage A.A."/>
            <person name="Braus G.H."/>
            <person name="Fischer R."/>
            <person name="Frisvad J.C."/>
            <person name="Goldman G.H."/>
            <person name="Houbraken J."/>
            <person name="Oakley B."/>
            <person name="Pocsi I."/>
            <person name="Scazzocchio C."/>
            <person name="Seiboth B."/>
            <person name="vanKuyk P.A."/>
            <person name="Wortman J."/>
            <person name="Dyer P.S."/>
            <person name="Grigoriev I.V."/>
        </authorList>
    </citation>
    <scope>NUCLEOTIDE SEQUENCE [LARGE SCALE GENOMIC DNA]</scope>
    <source>
        <strain evidence="3">CBS 101740 / IMI 381727 / IBT 21946</strain>
    </source>
</reference>
<dbReference type="AlphaFoldDB" id="A0A1L9U2A7"/>
<name>A0A1L9U2A7_ASPBC</name>
<dbReference type="VEuPathDB" id="FungiDB:ASPBRDRAFT_667356"/>
<dbReference type="EMBL" id="KV878707">
    <property type="protein sequence ID" value="OJJ65801.1"/>
    <property type="molecule type" value="Genomic_DNA"/>
</dbReference>
<sequence>MQISRAVLPLVLVFFCPDFHHLLVATGPISCTRMGLIEYHINGRPNDPVIGQELRDVLKSIEPEQEAP</sequence>
<dbReference type="RefSeq" id="XP_067473052.1">
    <property type="nucleotide sequence ID" value="XM_067628785.1"/>
</dbReference>
<feature type="signal peptide" evidence="1">
    <location>
        <begin position="1"/>
        <end position="25"/>
    </location>
</feature>
<organism evidence="2 3">
    <name type="scientific">Aspergillus brasiliensis (strain CBS 101740 / IMI 381727 / IBT 21946)</name>
    <dbReference type="NCBI Taxonomy" id="767769"/>
    <lineage>
        <taxon>Eukaryota</taxon>
        <taxon>Fungi</taxon>
        <taxon>Dikarya</taxon>
        <taxon>Ascomycota</taxon>
        <taxon>Pezizomycotina</taxon>
        <taxon>Eurotiomycetes</taxon>
        <taxon>Eurotiomycetidae</taxon>
        <taxon>Eurotiales</taxon>
        <taxon>Aspergillaceae</taxon>
        <taxon>Aspergillus</taxon>
        <taxon>Aspergillus subgen. Circumdati</taxon>
    </lineage>
</organism>
<proteinExistence type="predicted"/>
<feature type="chain" id="PRO_5012273516" evidence="1">
    <location>
        <begin position="26"/>
        <end position="68"/>
    </location>
</feature>
<evidence type="ECO:0000313" key="3">
    <source>
        <dbReference type="Proteomes" id="UP000184499"/>
    </source>
</evidence>